<reference evidence="1 2" key="1">
    <citation type="journal article" date="2019" name="Sci. Rep.">
        <title>Orb-weaving spider Araneus ventricosus genome elucidates the spidroin gene catalogue.</title>
        <authorList>
            <person name="Kono N."/>
            <person name="Nakamura H."/>
            <person name="Ohtoshi R."/>
            <person name="Moran D.A.P."/>
            <person name="Shinohara A."/>
            <person name="Yoshida Y."/>
            <person name="Fujiwara M."/>
            <person name="Mori M."/>
            <person name="Tomita M."/>
            <person name="Arakawa K."/>
        </authorList>
    </citation>
    <scope>NUCLEOTIDE SEQUENCE [LARGE SCALE GENOMIC DNA]</scope>
</reference>
<organism evidence="1 2">
    <name type="scientific">Araneus ventricosus</name>
    <name type="common">Orbweaver spider</name>
    <name type="synonym">Epeira ventricosa</name>
    <dbReference type="NCBI Taxonomy" id="182803"/>
    <lineage>
        <taxon>Eukaryota</taxon>
        <taxon>Metazoa</taxon>
        <taxon>Ecdysozoa</taxon>
        <taxon>Arthropoda</taxon>
        <taxon>Chelicerata</taxon>
        <taxon>Arachnida</taxon>
        <taxon>Araneae</taxon>
        <taxon>Araneomorphae</taxon>
        <taxon>Entelegynae</taxon>
        <taxon>Araneoidea</taxon>
        <taxon>Araneidae</taxon>
        <taxon>Araneus</taxon>
    </lineage>
</organism>
<evidence type="ECO:0000313" key="1">
    <source>
        <dbReference type="EMBL" id="GBL68586.1"/>
    </source>
</evidence>
<gene>
    <name evidence="1" type="ORF">AVEN_120652_1</name>
</gene>
<protein>
    <submittedName>
        <fullName evidence="1">Uncharacterized protein</fullName>
    </submittedName>
</protein>
<proteinExistence type="predicted"/>
<dbReference type="AlphaFoldDB" id="A0A4Y1ZUC3"/>
<name>A0A4Y1ZUC3_ARAVE</name>
<comment type="caution">
    <text evidence="1">The sequence shown here is derived from an EMBL/GenBank/DDBJ whole genome shotgun (WGS) entry which is preliminary data.</text>
</comment>
<dbReference type="EMBL" id="BGPR01229095">
    <property type="protein sequence ID" value="GBL68586.1"/>
    <property type="molecule type" value="Genomic_DNA"/>
</dbReference>
<sequence>MPLYNCILLYLINPILHKLVRRLSPRWSSPGLAPFFGRPGQCGYFCTRPTLGRLAPYVLFNVKQAQYSTDLQWNRVSNMELSLSKAATLPLGHRGLRSVSSMCYVVFLRTIELSEGASK</sequence>
<keyword evidence="2" id="KW-1185">Reference proteome</keyword>
<accession>A0A4Y1ZUC3</accession>
<evidence type="ECO:0000313" key="2">
    <source>
        <dbReference type="Proteomes" id="UP000499080"/>
    </source>
</evidence>
<dbReference type="Proteomes" id="UP000499080">
    <property type="component" value="Unassembled WGS sequence"/>
</dbReference>